<dbReference type="PANTHER" id="PTHR35841">
    <property type="entry name" value="PHOSPHONATES-BINDING PERIPLASMIC PROTEIN"/>
    <property type="match status" value="1"/>
</dbReference>
<organism evidence="2 3">
    <name type="scientific">Alteromonas australica</name>
    <dbReference type="NCBI Taxonomy" id="589873"/>
    <lineage>
        <taxon>Bacteria</taxon>
        <taxon>Pseudomonadati</taxon>
        <taxon>Pseudomonadota</taxon>
        <taxon>Gammaproteobacteria</taxon>
        <taxon>Alteromonadales</taxon>
        <taxon>Alteromonadaceae</taxon>
        <taxon>Alteromonas/Salinimonas group</taxon>
        <taxon>Alteromonas</taxon>
    </lineage>
</organism>
<evidence type="ECO:0000313" key="2">
    <source>
        <dbReference type="EMBL" id="AIG00223.1"/>
    </source>
</evidence>
<dbReference type="Gene3D" id="3.40.190.10">
    <property type="entry name" value="Periplasmic binding protein-like II"/>
    <property type="match status" value="2"/>
</dbReference>
<dbReference type="PANTHER" id="PTHR35841:SF1">
    <property type="entry name" value="PHOSPHONATES-BINDING PERIPLASMIC PROTEIN"/>
    <property type="match status" value="1"/>
</dbReference>
<dbReference type="Pfam" id="PF12974">
    <property type="entry name" value="Phosphonate-bd"/>
    <property type="match status" value="1"/>
</dbReference>
<accession>A0A075PA58</accession>
<evidence type="ECO:0000256" key="1">
    <source>
        <dbReference type="SAM" id="SignalP"/>
    </source>
</evidence>
<dbReference type="GeneID" id="78256561"/>
<dbReference type="eggNOG" id="COG3221">
    <property type="taxonomic scope" value="Bacteria"/>
</dbReference>
<feature type="chain" id="PRO_5001708249" evidence="1">
    <location>
        <begin position="25"/>
        <end position="275"/>
    </location>
</feature>
<name>A0A075PA58_9ALTE</name>
<evidence type="ECO:0000313" key="3">
    <source>
        <dbReference type="Proteomes" id="UP000056090"/>
    </source>
</evidence>
<keyword evidence="1" id="KW-0732">Signal</keyword>
<dbReference type="RefSeq" id="WP_044058236.1">
    <property type="nucleotide sequence ID" value="NZ_CAXGHX010000007.1"/>
</dbReference>
<dbReference type="CDD" id="cd01071">
    <property type="entry name" value="PBP2_PhnD_like"/>
    <property type="match status" value="1"/>
</dbReference>
<dbReference type="AlphaFoldDB" id="A0A075PA58"/>
<dbReference type="SUPFAM" id="SSF53850">
    <property type="entry name" value="Periplasmic binding protein-like II"/>
    <property type="match status" value="1"/>
</dbReference>
<reference evidence="2 3" key="1">
    <citation type="submission" date="2014-06" db="EMBL/GenBank/DDBJ databases">
        <title>Genomes of Alteromonas australica, a world apart.</title>
        <authorList>
            <person name="Gonzaga A."/>
            <person name="Lopez-Perez M."/>
            <person name="Rodriguez-Valera F."/>
        </authorList>
    </citation>
    <scope>NUCLEOTIDE SEQUENCE [LARGE SCALE GENOMIC DNA]</scope>
    <source>
        <strain evidence="2 3">H 17</strain>
    </source>
</reference>
<dbReference type="EMBL" id="CP008849">
    <property type="protein sequence ID" value="AIG00223.1"/>
    <property type="molecule type" value="Genomic_DNA"/>
</dbReference>
<keyword evidence="3" id="KW-1185">Reference proteome</keyword>
<dbReference type="KEGG" id="aal:EP13_16905"/>
<dbReference type="Proteomes" id="UP000056090">
    <property type="component" value="Chromosome"/>
</dbReference>
<protein>
    <submittedName>
        <fullName evidence="2">Phosphate ABC transporter substrate-binding protein</fullName>
    </submittedName>
</protein>
<proteinExistence type="predicted"/>
<gene>
    <name evidence="2" type="ORF">EP13_16905</name>
</gene>
<sequence>MVVRHIFRLSICLSLLCVVSVAMCETLTFGIVPQQSAKKLAETWQPLIDCLEESTSLSIEFQTAKDIPTFEARLANGDYDIAYMNPYHYVVFSDSPGYQALVKQKDKKITGIIVVRADSPIQTLDELNGMRLAFPAPAAFAATIIPSAHLRQQNISINPHYVYSHDSVYLNVVREFFPAGGGIMRTLGTIDEATQQNLRVLWKSPGFTPHAIATHPDVSEDVRMALEKAFLALSADESKQALLHKMGFTQFEGAHNSDWDDVRALGITSLARPHL</sequence>
<feature type="signal peptide" evidence="1">
    <location>
        <begin position="1"/>
        <end position="24"/>
    </location>
</feature>